<name>A0A8S5N887_9CAUD</name>
<sequence length="119" mass="13435">MKEMDEMVMEIVRLALMLAGFLLCGYLLPWIRQKVGATKTEQLENYVKQAVYAVQQLFWQKTGEERRAKAIELIADWCAKNNISVTQEQIRVLIEAAVKGMHIAEGKAYDGNNGSNTNG</sequence>
<dbReference type="EMBL" id="BK015088">
    <property type="protein sequence ID" value="DAD90490.1"/>
    <property type="molecule type" value="Genomic_DNA"/>
</dbReference>
<evidence type="ECO:0000256" key="1">
    <source>
        <dbReference type="SAM" id="Phobius"/>
    </source>
</evidence>
<evidence type="ECO:0000313" key="2">
    <source>
        <dbReference type="EMBL" id="DAD90490.1"/>
    </source>
</evidence>
<proteinExistence type="predicted"/>
<dbReference type="InterPro" id="IPR010026">
    <property type="entry name" value="Phage_holin_LL-H"/>
</dbReference>
<keyword evidence="1" id="KW-1133">Transmembrane helix</keyword>
<dbReference type="Pfam" id="PF09682">
    <property type="entry name" value="Phage_holin_6_1"/>
    <property type="match status" value="1"/>
</dbReference>
<keyword evidence="1" id="KW-0472">Membrane</keyword>
<organism evidence="2">
    <name type="scientific">Myoviridae sp. ctiBE32</name>
    <dbReference type="NCBI Taxonomy" id="2826685"/>
    <lineage>
        <taxon>Viruses</taxon>
        <taxon>Duplodnaviria</taxon>
        <taxon>Heunggongvirae</taxon>
        <taxon>Uroviricota</taxon>
        <taxon>Caudoviricetes</taxon>
    </lineage>
</organism>
<keyword evidence="1" id="KW-0812">Transmembrane</keyword>
<feature type="transmembrane region" description="Helical" evidence="1">
    <location>
        <begin position="12"/>
        <end position="31"/>
    </location>
</feature>
<protein>
    <submittedName>
        <fullName evidence="2">Holin</fullName>
    </submittedName>
</protein>
<accession>A0A8S5N887</accession>
<reference evidence="2" key="1">
    <citation type="journal article" date="2021" name="Proc. Natl. Acad. Sci. U.S.A.">
        <title>A Catalog of Tens of Thousands of Viruses from Human Metagenomes Reveals Hidden Associations with Chronic Diseases.</title>
        <authorList>
            <person name="Tisza M.J."/>
            <person name="Buck C.B."/>
        </authorList>
    </citation>
    <scope>NUCLEOTIDE SEQUENCE</scope>
    <source>
        <strain evidence="2">CtiBE32</strain>
    </source>
</reference>
<dbReference type="NCBIfam" id="TIGR01673">
    <property type="entry name" value="holin_LLH"/>
    <property type="match status" value="1"/>
</dbReference>